<dbReference type="RefSeq" id="WP_268210627.1">
    <property type="nucleotide sequence ID" value="NZ_JANSKK010000005.1"/>
</dbReference>
<dbReference type="PROSITE" id="PS51071">
    <property type="entry name" value="HTH_RPIR"/>
    <property type="match status" value="1"/>
</dbReference>
<evidence type="ECO:0000256" key="2">
    <source>
        <dbReference type="ARBA" id="ARBA00023125"/>
    </source>
</evidence>
<dbReference type="SUPFAM" id="SSF46689">
    <property type="entry name" value="Homeodomain-like"/>
    <property type="match status" value="1"/>
</dbReference>
<evidence type="ECO:0000259" key="5">
    <source>
        <dbReference type="PROSITE" id="PS51464"/>
    </source>
</evidence>
<name>A0A9Q4H1G2_9STAP</name>
<evidence type="ECO:0000256" key="3">
    <source>
        <dbReference type="ARBA" id="ARBA00023163"/>
    </source>
</evidence>
<dbReference type="PANTHER" id="PTHR30514:SF18">
    <property type="entry name" value="RPIR-FAMILY TRANSCRIPTIONAL REGULATOR"/>
    <property type="match status" value="1"/>
</dbReference>
<dbReference type="SUPFAM" id="SSF53697">
    <property type="entry name" value="SIS domain"/>
    <property type="match status" value="1"/>
</dbReference>
<dbReference type="Pfam" id="PF01380">
    <property type="entry name" value="SIS"/>
    <property type="match status" value="1"/>
</dbReference>
<gene>
    <name evidence="6" type="ORF">NW112_01705</name>
</gene>
<dbReference type="InterPro" id="IPR009057">
    <property type="entry name" value="Homeodomain-like_sf"/>
</dbReference>
<feature type="domain" description="HTH rpiR-type" evidence="4">
    <location>
        <begin position="3"/>
        <end position="79"/>
    </location>
</feature>
<organism evidence="6 7">
    <name type="scientific">Staphylococcus pettenkoferi</name>
    <dbReference type="NCBI Taxonomy" id="170573"/>
    <lineage>
        <taxon>Bacteria</taxon>
        <taxon>Bacillati</taxon>
        <taxon>Bacillota</taxon>
        <taxon>Bacilli</taxon>
        <taxon>Bacillales</taxon>
        <taxon>Staphylococcaceae</taxon>
        <taxon>Staphylococcus</taxon>
    </lineage>
</organism>
<dbReference type="GO" id="GO:0003677">
    <property type="term" value="F:DNA binding"/>
    <property type="evidence" value="ECO:0007669"/>
    <property type="project" value="UniProtKB-KW"/>
</dbReference>
<dbReference type="Pfam" id="PF01418">
    <property type="entry name" value="HTH_6"/>
    <property type="match status" value="1"/>
</dbReference>
<feature type="domain" description="SIS" evidence="5">
    <location>
        <begin position="116"/>
        <end position="252"/>
    </location>
</feature>
<protein>
    <submittedName>
        <fullName evidence="6">MurR/RpiR family transcriptional regulator</fullName>
    </submittedName>
</protein>
<proteinExistence type="predicted"/>
<evidence type="ECO:0000313" key="6">
    <source>
        <dbReference type="EMBL" id="MCY1593953.1"/>
    </source>
</evidence>
<dbReference type="PROSITE" id="PS51464">
    <property type="entry name" value="SIS"/>
    <property type="match status" value="1"/>
</dbReference>
<comment type="caution">
    <text evidence="6">The sequence shown here is derived from an EMBL/GenBank/DDBJ whole genome shotgun (WGS) entry which is preliminary data.</text>
</comment>
<dbReference type="PANTHER" id="PTHR30514">
    <property type="entry name" value="GLUCOKINASE"/>
    <property type="match status" value="1"/>
</dbReference>
<keyword evidence="1" id="KW-0805">Transcription regulation</keyword>
<dbReference type="GO" id="GO:0003700">
    <property type="term" value="F:DNA-binding transcription factor activity"/>
    <property type="evidence" value="ECO:0007669"/>
    <property type="project" value="InterPro"/>
</dbReference>
<dbReference type="InterPro" id="IPR001347">
    <property type="entry name" value="SIS_dom"/>
</dbReference>
<reference evidence="6" key="1">
    <citation type="journal article" date="2022" name="Int. J. Mol. Sci.">
        <title>Phenotypic and genotypic virulence characterisation of Staphylococcus pettenkoferi strains isolated from human bloodstream and diabetic foot infections.</title>
        <authorList>
            <person name="Magnan C."/>
        </authorList>
    </citation>
    <scope>NUCLEOTIDE SEQUENCE</scope>
    <source>
        <strain evidence="6">NSP020P</strain>
    </source>
</reference>
<sequence>MTNNIIENIESVFTSLTSGKKKVANYILNHSREASYLTLAKLQEVTEVSEATIIRFAYTIGYGGYTDMQNAIREYVFDGENKTPSVSKSTVETMEHDRELIQEMANLLDLKRVDDAVTILHQDRTTYVIGNNTAYGAAHWFSHVMSNYKSNVIIVDRDQVNKYLMDVSEKDCVVAISFPRYHKNTVHFIKNAKKQKAYVIGITDSRLSPIYDISDKIFLAKTNRDISGYNEIAPVISLLNVIVTRYRERFKEEVNSRIQSLEKLNDSSGDLIE</sequence>
<dbReference type="InterPro" id="IPR046348">
    <property type="entry name" value="SIS_dom_sf"/>
</dbReference>
<dbReference type="Gene3D" id="3.40.50.10490">
    <property type="entry name" value="Glucose-6-phosphate isomerase like protein, domain 1"/>
    <property type="match status" value="1"/>
</dbReference>
<keyword evidence="2" id="KW-0238">DNA-binding</keyword>
<keyword evidence="3" id="KW-0804">Transcription</keyword>
<dbReference type="AlphaFoldDB" id="A0A9Q4H1G2"/>
<evidence type="ECO:0000259" key="4">
    <source>
        <dbReference type="PROSITE" id="PS51071"/>
    </source>
</evidence>
<dbReference type="InterPro" id="IPR047640">
    <property type="entry name" value="RpiR-like"/>
</dbReference>
<evidence type="ECO:0000256" key="1">
    <source>
        <dbReference type="ARBA" id="ARBA00023015"/>
    </source>
</evidence>
<dbReference type="InterPro" id="IPR035472">
    <property type="entry name" value="RpiR-like_SIS"/>
</dbReference>
<dbReference type="EMBL" id="JANSKX010000004">
    <property type="protein sequence ID" value="MCY1593953.1"/>
    <property type="molecule type" value="Genomic_DNA"/>
</dbReference>
<evidence type="ECO:0000313" key="7">
    <source>
        <dbReference type="Proteomes" id="UP001081438"/>
    </source>
</evidence>
<dbReference type="Gene3D" id="1.10.10.10">
    <property type="entry name" value="Winged helix-like DNA-binding domain superfamily/Winged helix DNA-binding domain"/>
    <property type="match status" value="1"/>
</dbReference>
<dbReference type="Proteomes" id="UP001081438">
    <property type="component" value="Unassembled WGS sequence"/>
</dbReference>
<dbReference type="InterPro" id="IPR036388">
    <property type="entry name" value="WH-like_DNA-bd_sf"/>
</dbReference>
<dbReference type="InterPro" id="IPR000281">
    <property type="entry name" value="HTH_RpiR"/>
</dbReference>
<dbReference type="CDD" id="cd05013">
    <property type="entry name" value="SIS_RpiR"/>
    <property type="match status" value="1"/>
</dbReference>
<dbReference type="GO" id="GO:0097367">
    <property type="term" value="F:carbohydrate derivative binding"/>
    <property type="evidence" value="ECO:0007669"/>
    <property type="project" value="InterPro"/>
</dbReference>
<accession>A0A9Q4H1G2</accession>
<dbReference type="GO" id="GO:1901135">
    <property type="term" value="P:carbohydrate derivative metabolic process"/>
    <property type="evidence" value="ECO:0007669"/>
    <property type="project" value="InterPro"/>
</dbReference>